<dbReference type="Proteomes" id="UP000002037">
    <property type="component" value="Unassembled WGS sequence"/>
</dbReference>
<dbReference type="EMBL" id="GG692404">
    <property type="protein sequence ID" value="EER30549.1"/>
    <property type="molecule type" value="Genomic_DNA"/>
</dbReference>
<evidence type="ECO:0000313" key="1">
    <source>
        <dbReference type="EMBL" id="EER30549.1"/>
    </source>
</evidence>
<dbReference type="AlphaFoldDB" id="C5MIQ5"/>
<keyword evidence="2" id="KW-1185">Reference proteome</keyword>
<dbReference type="OrthoDB" id="4011634at2759"/>
<proteinExistence type="predicted"/>
<dbReference type="GeneID" id="8296064"/>
<dbReference type="HOGENOM" id="CLU_1042060_0_0_1"/>
<gene>
    <name evidence="1" type="ORF">CTRG_05948</name>
</gene>
<accession>C5MIQ5</accession>
<protein>
    <submittedName>
        <fullName evidence="1">Uncharacterized protein</fullName>
    </submittedName>
</protein>
<dbReference type="KEGG" id="ctp:CTRG_05948"/>
<dbReference type="eggNOG" id="ENOG502T68W">
    <property type="taxonomic scope" value="Eukaryota"/>
</dbReference>
<organism evidence="1 2">
    <name type="scientific">Candida tropicalis (strain ATCC MYA-3404 / T1)</name>
    <name type="common">Yeast</name>
    <dbReference type="NCBI Taxonomy" id="294747"/>
    <lineage>
        <taxon>Eukaryota</taxon>
        <taxon>Fungi</taxon>
        <taxon>Dikarya</taxon>
        <taxon>Ascomycota</taxon>
        <taxon>Saccharomycotina</taxon>
        <taxon>Pichiomycetes</taxon>
        <taxon>Debaryomycetaceae</taxon>
        <taxon>Candida/Lodderomyces clade</taxon>
        <taxon>Candida</taxon>
    </lineage>
</organism>
<dbReference type="RefSeq" id="XP_002546470.1">
    <property type="nucleotide sequence ID" value="XM_002546424.1"/>
</dbReference>
<reference evidence="1 2" key="1">
    <citation type="journal article" date="2009" name="Nature">
        <title>Evolution of pathogenicity and sexual reproduction in eight Candida genomes.</title>
        <authorList>
            <person name="Butler G."/>
            <person name="Rasmussen M.D."/>
            <person name="Lin M.F."/>
            <person name="Santos M.A."/>
            <person name="Sakthikumar S."/>
            <person name="Munro C.A."/>
            <person name="Rheinbay E."/>
            <person name="Grabherr M."/>
            <person name="Forche A."/>
            <person name="Reedy J.L."/>
            <person name="Agrafioti I."/>
            <person name="Arnaud M.B."/>
            <person name="Bates S."/>
            <person name="Brown A.J."/>
            <person name="Brunke S."/>
            <person name="Costanzo M.C."/>
            <person name="Fitzpatrick D.A."/>
            <person name="de Groot P.W."/>
            <person name="Harris D."/>
            <person name="Hoyer L.L."/>
            <person name="Hube B."/>
            <person name="Klis F.M."/>
            <person name="Kodira C."/>
            <person name="Lennard N."/>
            <person name="Logue M.E."/>
            <person name="Martin R."/>
            <person name="Neiman A.M."/>
            <person name="Nikolaou E."/>
            <person name="Quail M.A."/>
            <person name="Quinn J."/>
            <person name="Santos M.C."/>
            <person name="Schmitzberger F.F."/>
            <person name="Sherlock G."/>
            <person name="Shah P."/>
            <person name="Silverstein K.A."/>
            <person name="Skrzypek M.S."/>
            <person name="Soll D."/>
            <person name="Staggs R."/>
            <person name="Stansfield I."/>
            <person name="Stumpf M.P."/>
            <person name="Sudbery P.E."/>
            <person name="Srikantha T."/>
            <person name="Zeng Q."/>
            <person name="Berman J."/>
            <person name="Berriman M."/>
            <person name="Heitman J."/>
            <person name="Gow N.A."/>
            <person name="Lorenz M.C."/>
            <person name="Birren B.W."/>
            <person name="Kellis M."/>
            <person name="Cuomo C.A."/>
        </authorList>
    </citation>
    <scope>NUCLEOTIDE SEQUENCE [LARGE SCALE GENOMIC DNA]</scope>
    <source>
        <strain evidence="2">ATCC MYA-3404 / T1</strain>
    </source>
</reference>
<name>C5MIQ5_CANTT</name>
<evidence type="ECO:0000313" key="2">
    <source>
        <dbReference type="Proteomes" id="UP000002037"/>
    </source>
</evidence>
<dbReference type="VEuPathDB" id="FungiDB:CTRG_05948"/>
<sequence length="261" mass="31302">MNVVMSFNQVQTFLLHRIFKDLDRSLFETDDTVISKTETGSKTIPYEYRIKSPTAILKNQISIYNTIVGRIKKLPVTERNFEFLVYLFEYRYLYLRTSYLSRKNVIDLVRYVINSFTHPIDVPLLIDTMKALLDPPLTNILDDFASFVRFFPNLTKYSLNNAIALTYAYEMFFYPDLEQKLSMVKDFLRHYYYSFLHRHEGTFLDILEEVQRFCKEYHPNNEEVQANYIFDKLTLSEFTTDEIISRLQASEMEYRKRLNEF</sequence>